<name>A0A8H6A1Z0_PETAA</name>
<evidence type="ECO:0000256" key="1">
    <source>
        <dbReference type="SAM" id="SignalP"/>
    </source>
</evidence>
<gene>
    <name evidence="2" type="ORF">ETB97_003276</name>
</gene>
<feature type="chain" id="PRO_5034835250" evidence="1">
    <location>
        <begin position="19"/>
        <end position="95"/>
    </location>
</feature>
<accession>A0A8H6A1Z0</accession>
<comment type="caution">
    <text evidence="2">The sequence shown here is derived from an EMBL/GenBank/DDBJ whole genome shotgun (WGS) entry which is preliminary data.</text>
</comment>
<dbReference type="EMBL" id="SPNV01000177">
    <property type="protein sequence ID" value="KAF5859135.1"/>
    <property type="molecule type" value="Genomic_DNA"/>
</dbReference>
<evidence type="ECO:0000313" key="3">
    <source>
        <dbReference type="Proteomes" id="UP000541154"/>
    </source>
</evidence>
<organism evidence="2 3">
    <name type="scientific">Petromyces alliaceus</name>
    <name type="common">Aspergillus alliaceus</name>
    <dbReference type="NCBI Taxonomy" id="209559"/>
    <lineage>
        <taxon>Eukaryota</taxon>
        <taxon>Fungi</taxon>
        <taxon>Dikarya</taxon>
        <taxon>Ascomycota</taxon>
        <taxon>Pezizomycotina</taxon>
        <taxon>Eurotiomycetes</taxon>
        <taxon>Eurotiomycetidae</taxon>
        <taxon>Eurotiales</taxon>
        <taxon>Aspergillaceae</taxon>
        <taxon>Aspergillus</taxon>
        <taxon>Aspergillus subgen. Circumdati</taxon>
    </lineage>
</organism>
<dbReference type="Proteomes" id="UP000541154">
    <property type="component" value="Unassembled WGS sequence"/>
</dbReference>
<sequence>MQYSTLFALTMAAATTSACMFSMVARENMNSADGSIAIRCDMYIWSDDLDVLYSITIKPAHASKTDCDEGCGLEFNHRTWESCHSYSPLLGLTQK</sequence>
<dbReference type="AlphaFoldDB" id="A0A8H6A1Z0"/>
<keyword evidence="1" id="KW-0732">Signal</keyword>
<feature type="signal peptide" evidence="1">
    <location>
        <begin position="1"/>
        <end position="18"/>
    </location>
</feature>
<evidence type="ECO:0000313" key="2">
    <source>
        <dbReference type="EMBL" id="KAF5859135.1"/>
    </source>
</evidence>
<keyword evidence="3" id="KW-1185">Reference proteome</keyword>
<reference evidence="2 3" key="1">
    <citation type="submission" date="2019-04" db="EMBL/GenBank/DDBJ databases">
        <title>Aspergillus burnettii sp. nov., novel species from soil in southeast Queensland.</title>
        <authorList>
            <person name="Gilchrist C.L.M."/>
            <person name="Pitt J.I."/>
            <person name="Lange L."/>
            <person name="Lacey H.J."/>
            <person name="Vuong D."/>
            <person name="Midgley D.J."/>
            <person name="Greenfield P."/>
            <person name="Bradbury M."/>
            <person name="Lacey E."/>
            <person name="Busk P.K."/>
            <person name="Pilgaard B."/>
            <person name="Chooi Y.H."/>
            <person name="Piggott A.M."/>
        </authorList>
    </citation>
    <scope>NUCLEOTIDE SEQUENCE [LARGE SCALE GENOMIC DNA]</scope>
    <source>
        <strain evidence="2 3">FRR 5400</strain>
    </source>
</reference>
<proteinExistence type="predicted"/>
<protein>
    <submittedName>
        <fullName evidence="2">Uncharacterized protein</fullName>
    </submittedName>
</protein>